<reference evidence="1" key="1">
    <citation type="journal article" date="2012" name="PLoS ONE">
        <title>Gene sets for utilization of primary and secondary nutrition supplies in the distal gut of endangered iberian lynx.</title>
        <authorList>
            <person name="Alcaide M."/>
            <person name="Messina E."/>
            <person name="Richter M."/>
            <person name="Bargiela R."/>
            <person name="Peplies J."/>
            <person name="Huws S.A."/>
            <person name="Newbold C.J."/>
            <person name="Golyshin P.N."/>
            <person name="Simon M.A."/>
            <person name="Lopez G."/>
            <person name="Yakimov M.M."/>
            <person name="Ferrer M."/>
        </authorList>
    </citation>
    <scope>NUCLEOTIDE SEQUENCE</scope>
</reference>
<organism evidence="1">
    <name type="scientific">gut metagenome</name>
    <dbReference type="NCBI Taxonomy" id="749906"/>
    <lineage>
        <taxon>unclassified sequences</taxon>
        <taxon>metagenomes</taxon>
        <taxon>organismal metagenomes</taxon>
    </lineage>
</organism>
<protein>
    <submittedName>
        <fullName evidence="1">Uncharacterized protein</fullName>
    </submittedName>
</protein>
<accession>J9FHC0</accession>
<comment type="caution">
    <text evidence="1">The sequence shown here is derived from an EMBL/GenBank/DDBJ whole genome shotgun (WGS) entry which is preliminary data.</text>
</comment>
<dbReference type="EMBL" id="AMCI01006728">
    <property type="protein sequence ID" value="EJW93843.1"/>
    <property type="molecule type" value="Genomic_DNA"/>
</dbReference>
<gene>
    <name evidence="1" type="ORF">EVA_18050</name>
</gene>
<sequence length="68" mass="8246">MEDRLLHRLPHHLLWMKLQDRSSVVIGEMVRIEKQDLSQLVITMLKFKEESIKFLEVEILHHLLHQVH</sequence>
<name>J9FHC0_9ZZZZ</name>
<evidence type="ECO:0000313" key="1">
    <source>
        <dbReference type="EMBL" id="EJW93843.1"/>
    </source>
</evidence>
<proteinExistence type="predicted"/>
<dbReference type="AlphaFoldDB" id="J9FHC0"/>